<dbReference type="EMBL" id="DVLY01000054">
    <property type="protein sequence ID" value="HIT97656.1"/>
    <property type="molecule type" value="Genomic_DNA"/>
</dbReference>
<reference evidence="7" key="2">
    <citation type="journal article" date="2021" name="PeerJ">
        <title>Extensive microbial diversity within the chicken gut microbiome revealed by metagenomics and culture.</title>
        <authorList>
            <person name="Gilroy R."/>
            <person name="Ravi A."/>
            <person name="Getino M."/>
            <person name="Pursley I."/>
            <person name="Horton D.L."/>
            <person name="Alikhan N.F."/>
            <person name="Baker D."/>
            <person name="Gharbi K."/>
            <person name="Hall N."/>
            <person name="Watson M."/>
            <person name="Adriaenssens E.M."/>
            <person name="Foster-Nyarko E."/>
            <person name="Jarju S."/>
            <person name="Secka A."/>
            <person name="Antonio M."/>
            <person name="Oren A."/>
            <person name="Chaudhuri R.R."/>
            <person name="La Ragione R."/>
            <person name="Hildebrand F."/>
            <person name="Pallen M.J."/>
        </authorList>
    </citation>
    <scope>NUCLEOTIDE SEQUENCE</scope>
    <source>
        <strain evidence="7">1383</strain>
    </source>
</reference>
<evidence type="ECO:0000313" key="7">
    <source>
        <dbReference type="EMBL" id="HIT97656.1"/>
    </source>
</evidence>
<dbReference type="Pfam" id="PF03631">
    <property type="entry name" value="Virul_fac_BrkB"/>
    <property type="match status" value="1"/>
</dbReference>
<evidence type="ECO:0000256" key="5">
    <source>
        <dbReference type="ARBA" id="ARBA00023136"/>
    </source>
</evidence>
<feature type="transmembrane region" description="Helical" evidence="6">
    <location>
        <begin position="244"/>
        <end position="263"/>
    </location>
</feature>
<feature type="transmembrane region" description="Helical" evidence="6">
    <location>
        <begin position="63"/>
        <end position="85"/>
    </location>
</feature>
<dbReference type="Proteomes" id="UP000824161">
    <property type="component" value="Unassembled WGS sequence"/>
</dbReference>
<evidence type="ECO:0000313" key="8">
    <source>
        <dbReference type="Proteomes" id="UP000824161"/>
    </source>
</evidence>
<evidence type="ECO:0000256" key="3">
    <source>
        <dbReference type="ARBA" id="ARBA00022692"/>
    </source>
</evidence>
<name>A0A9D1KSD1_9FLAO</name>
<dbReference type="PANTHER" id="PTHR30213:SF0">
    <property type="entry name" value="UPF0761 MEMBRANE PROTEIN YIHY"/>
    <property type="match status" value="1"/>
</dbReference>
<keyword evidence="2" id="KW-1003">Cell membrane</keyword>
<dbReference type="NCBIfam" id="TIGR00765">
    <property type="entry name" value="yihY_not_rbn"/>
    <property type="match status" value="1"/>
</dbReference>
<protein>
    <submittedName>
        <fullName evidence="7">YihY/virulence factor BrkB family protein</fullName>
    </submittedName>
</protein>
<sequence length="316" mass="35039">MKGLLEQLLRKITAGLTRLRRAVRHLTYRVKIRPAGDLSLYYILKLYSAGLANGALAARAESVAYSFFMAVFPAVVFVFSVIPYIPIDGLQQTLMQTIEEAMPPHTWETVGPTVNDIIHIKRGGLLSFSLLGILIFTTNGINGLIANFRTSYNKISMRSYLNQYLISLSLVLLLLLILITTLALIVASRLLMEYLESNGGLASDTIDVGAIVKYGLIGFSLLVCVSLIFHFGPRQRGLPFFSPGAILSTLLVLASSSVFAFYINHFSQYNKLYGSIGAVLIFMFWLFIIAFLLLVGFELNAAIVRSMSHLKQRQAE</sequence>
<feature type="transmembrane region" description="Helical" evidence="6">
    <location>
        <begin position="165"/>
        <end position="191"/>
    </location>
</feature>
<comment type="subcellular location">
    <subcellularLocation>
        <location evidence="1">Cell membrane</location>
        <topology evidence="1">Multi-pass membrane protein</topology>
    </subcellularLocation>
</comment>
<comment type="caution">
    <text evidence="7">The sequence shown here is derived from an EMBL/GenBank/DDBJ whole genome shotgun (WGS) entry which is preliminary data.</text>
</comment>
<accession>A0A9D1KSD1</accession>
<feature type="transmembrane region" description="Helical" evidence="6">
    <location>
        <begin position="125"/>
        <end position="145"/>
    </location>
</feature>
<keyword evidence="5 6" id="KW-0472">Membrane</keyword>
<gene>
    <name evidence="7" type="ORF">IAC44_02335</name>
</gene>
<dbReference type="PIRSF" id="PIRSF035875">
    <property type="entry name" value="RNase_BN"/>
    <property type="match status" value="1"/>
</dbReference>
<feature type="transmembrane region" description="Helical" evidence="6">
    <location>
        <begin position="275"/>
        <end position="297"/>
    </location>
</feature>
<keyword evidence="3 6" id="KW-0812">Transmembrane</keyword>
<evidence type="ECO:0000256" key="4">
    <source>
        <dbReference type="ARBA" id="ARBA00022989"/>
    </source>
</evidence>
<evidence type="ECO:0000256" key="1">
    <source>
        <dbReference type="ARBA" id="ARBA00004651"/>
    </source>
</evidence>
<organism evidence="7 8">
    <name type="scientific">Candidatus Merdimorpha stercoravium</name>
    <dbReference type="NCBI Taxonomy" id="2840863"/>
    <lineage>
        <taxon>Bacteria</taxon>
        <taxon>Pseudomonadati</taxon>
        <taxon>Bacteroidota</taxon>
        <taxon>Flavobacteriia</taxon>
        <taxon>Flavobacteriales</taxon>
        <taxon>Candidatus Merdimorpha</taxon>
    </lineage>
</organism>
<dbReference type="AlphaFoldDB" id="A0A9D1KSD1"/>
<feature type="transmembrane region" description="Helical" evidence="6">
    <location>
        <begin position="211"/>
        <end position="232"/>
    </location>
</feature>
<keyword evidence="4 6" id="KW-1133">Transmembrane helix</keyword>
<evidence type="ECO:0000256" key="2">
    <source>
        <dbReference type="ARBA" id="ARBA00022475"/>
    </source>
</evidence>
<dbReference type="GO" id="GO:0005886">
    <property type="term" value="C:plasma membrane"/>
    <property type="evidence" value="ECO:0007669"/>
    <property type="project" value="UniProtKB-SubCell"/>
</dbReference>
<reference evidence="7" key="1">
    <citation type="submission" date="2020-10" db="EMBL/GenBank/DDBJ databases">
        <authorList>
            <person name="Gilroy R."/>
        </authorList>
    </citation>
    <scope>NUCLEOTIDE SEQUENCE</scope>
    <source>
        <strain evidence="7">1383</strain>
    </source>
</reference>
<dbReference type="InterPro" id="IPR017039">
    <property type="entry name" value="Virul_fac_BrkB"/>
</dbReference>
<evidence type="ECO:0000256" key="6">
    <source>
        <dbReference type="SAM" id="Phobius"/>
    </source>
</evidence>
<dbReference type="PANTHER" id="PTHR30213">
    <property type="entry name" value="INNER MEMBRANE PROTEIN YHJD"/>
    <property type="match status" value="1"/>
</dbReference>
<proteinExistence type="predicted"/>